<organism evidence="4 5">
    <name type="scientific">Poecilia latipinna</name>
    <name type="common">sailfin molly</name>
    <dbReference type="NCBI Taxonomy" id="48699"/>
    <lineage>
        <taxon>Eukaryota</taxon>
        <taxon>Metazoa</taxon>
        <taxon>Chordata</taxon>
        <taxon>Craniata</taxon>
        <taxon>Vertebrata</taxon>
        <taxon>Euteleostomi</taxon>
        <taxon>Actinopterygii</taxon>
        <taxon>Neopterygii</taxon>
        <taxon>Teleostei</taxon>
        <taxon>Neoteleostei</taxon>
        <taxon>Acanthomorphata</taxon>
        <taxon>Ovalentaria</taxon>
        <taxon>Atherinomorphae</taxon>
        <taxon>Cyprinodontiformes</taxon>
        <taxon>Poeciliidae</taxon>
        <taxon>Poeciliinae</taxon>
        <taxon>Poecilia</taxon>
    </lineage>
</organism>
<dbReference type="AlphaFoldDB" id="A0A3B3TKI7"/>
<name>A0A3B3TKI7_9TELE</name>
<evidence type="ECO:0000313" key="5">
    <source>
        <dbReference type="Proteomes" id="UP000261500"/>
    </source>
</evidence>
<protein>
    <recommendedName>
        <fullName evidence="3">MHC class I-like antigen recognition-like domain-containing protein</fullName>
    </recommendedName>
</protein>
<feature type="compositionally biased region" description="Basic and acidic residues" evidence="2">
    <location>
        <begin position="98"/>
        <end position="112"/>
    </location>
</feature>
<dbReference type="GO" id="GO:0005615">
    <property type="term" value="C:extracellular space"/>
    <property type="evidence" value="ECO:0007669"/>
    <property type="project" value="TreeGrafter"/>
</dbReference>
<dbReference type="PANTHER" id="PTHR16675:SF237">
    <property type="entry name" value="MHC CLASS I ANTIGEN TRANSCRIPT VARIANT 1-RELATED"/>
    <property type="match status" value="1"/>
</dbReference>
<proteinExistence type="predicted"/>
<evidence type="ECO:0000259" key="3">
    <source>
        <dbReference type="Pfam" id="PF00129"/>
    </source>
</evidence>
<dbReference type="InterPro" id="IPR011161">
    <property type="entry name" value="MHC_I-like_Ag-recog"/>
</dbReference>
<feature type="region of interest" description="Disordered" evidence="2">
    <location>
        <begin position="98"/>
        <end position="152"/>
    </location>
</feature>
<dbReference type="Gene3D" id="3.30.500.10">
    <property type="entry name" value="MHC class I-like antigen recognition-like"/>
    <property type="match status" value="1"/>
</dbReference>
<dbReference type="GO" id="GO:0006955">
    <property type="term" value="P:immune response"/>
    <property type="evidence" value="ECO:0007669"/>
    <property type="project" value="TreeGrafter"/>
</dbReference>
<dbReference type="SUPFAM" id="SSF54452">
    <property type="entry name" value="MHC antigen-recognition domain"/>
    <property type="match status" value="1"/>
</dbReference>
<evidence type="ECO:0000313" key="4">
    <source>
        <dbReference type="Ensembl" id="ENSPLAP00000000774.1"/>
    </source>
</evidence>
<dbReference type="InterPro" id="IPR050208">
    <property type="entry name" value="MHC_class-I_related"/>
</dbReference>
<evidence type="ECO:0000256" key="1">
    <source>
        <dbReference type="ARBA" id="ARBA00023180"/>
    </source>
</evidence>
<keyword evidence="1" id="KW-0325">Glycoprotein</keyword>
<dbReference type="STRING" id="48699.ENSPLAP00000000774"/>
<dbReference type="InterPro" id="IPR011162">
    <property type="entry name" value="MHC_I/II-like_Ag-recog"/>
</dbReference>
<keyword evidence="5" id="KW-1185">Reference proteome</keyword>
<dbReference type="InterPro" id="IPR037055">
    <property type="entry name" value="MHC_I-like_Ag-recog_sf"/>
</dbReference>
<sequence>MFNYFVDSYILKSYCLFSVTHSLKYFYTASSQVPNFPEFVAVGLVDDVQMVHYDSNTGKAVPTQDWMRDNMDQQYWDGQTGGLQGTQQTYKANIEILKSRNQEEPGPVDRRRPPPSSGSAEQLDRPAVRGKQNFELLEEDSAPEPADGMKLW</sequence>
<dbReference type="Pfam" id="PF00129">
    <property type="entry name" value="MHC_I"/>
    <property type="match status" value="1"/>
</dbReference>
<dbReference type="PANTHER" id="PTHR16675">
    <property type="entry name" value="MHC CLASS I-RELATED"/>
    <property type="match status" value="1"/>
</dbReference>
<reference evidence="4" key="2">
    <citation type="submission" date="2025-09" db="UniProtKB">
        <authorList>
            <consortium name="Ensembl"/>
        </authorList>
    </citation>
    <scope>IDENTIFICATION</scope>
</reference>
<reference evidence="4" key="1">
    <citation type="submission" date="2025-08" db="UniProtKB">
        <authorList>
            <consortium name="Ensembl"/>
        </authorList>
    </citation>
    <scope>IDENTIFICATION</scope>
</reference>
<dbReference type="Ensembl" id="ENSPLAT00000015872.1">
    <property type="protein sequence ID" value="ENSPLAP00000000774.1"/>
    <property type="gene ID" value="ENSPLAG00000001673.1"/>
</dbReference>
<evidence type="ECO:0000256" key="2">
    <source>
        <dbReference type="SAM" id="MobiDB-lite"/>
    </source>
</evidence>
<feature type="domain" description="MHC class I-like antigen recognition-like" evidence="3">
    <location>
        <begin position="20"/>
        <end position="102"/>
    </location>
</feature>
<accession>A0A3B3TKI7</accession>
<dbReference type="GeneTree" id="ENSGT01030000235153"/>
<dbReference type="Proteomes" id="UP000261500">
    <property type="component" value="Unplaced"/>
</dbReference>
<dbReference type="GO" id="GO:0009897">
    <property type="term" value="C:external side of plasma membrane"/>
    <property type="evidence" value="ECO:0007669"/>
    <property type="project" value="TreeGrafter"/>
</dbReference>